<protein>
    <submittedName>
        <fullName evidence="3">MSP domain-containing protein</fullName>
    </submittedName>
</protein>
<proteinExistence type="predicted"/>
<organism evidence="2 3">
    <name type="scientific">Heligmosomoides polygyrus</name>
    <name type="common">Parasitic roundworm</name>
    <dbReference type="NCBI Taxonomy" id="6339"/>
    <lineage>
        <taxon>Eukaryota</taxon>
        <taxon>Metazoa</taxon>
        <taxon>Ecdysozoa</taxon>
        <taxon>Nematoda</taxon>
        <taxon>Chromadorea</taxon>
        <taxon>Rhabditida</taxon>
        <taxon>Rhabditina</taxon>
        <taxon>Rhabditomorpha</taxon>
        <taxon>Strongyloidea</taxon>
        <taxon>Heligmosomidae</taxon>
        <taxon>Heligmosomoides</taxon>
    </lineage>
</organism>
<accession>A0A183GBV5</accession>
<reference evidence="3" key="2">
    <citation type="submission" date="2019-09" db="UniProtKB">
        <authorList>
            <consortium name="WormBaseParasite"/>
        </authorList>
    </citation>
    <scope>IDENTIFICATION</scope>
</reference>
<evidence type="ECO:0000313" key="1">
    <source>
        <dbReference type="EMBL" id="VDP15831.1"/>
    </source>
</evidence>
<accession>A0A3P8AZR9</accession>
<name>A0A183GBV5_HELPZ</name>
<reference evidence="1 2" key="1">
    <citation type="submission" date="2018-11" db="EMBL/GenBank/DDBJ databases">
        <authorList>
            <consortium name="Pathogen Informatics"/>
        </authorList>
    </citation>
    <scope>NUCLEOTIDE SEQUENCE [LARGE SCALE GENOMIC DNA]</scope>
</reference>
<dbReference type="EMBL" id="UZAH01031496">
    <property type="protein sequence ID" value="VDP15831.1"/>
    <property type="molecule type" value="Genomic_DNA"/>
</dbReference>
<dbReference type="WBParaSite" id="HPBE_0001960901-mRNA-1">
    <property type="protein sequence ID" value="HPBE_0001960901-mRNA-1"/>
    <property type="gene ID" value="HPBE_0001960901"/>
</dbReference>
<evidence type="ECO:0000313" key="3">
    <source>
        <dbReference type="WBParaSite" id="HPBE_0001960901-mRNA-1"/>
    </source>
</evidence>
<dbReference type="AlphaFoldDB" id="A0A183GBV5"/>
<evidence type="ECO:0000313" key="2">
    <source>
        <dbReference type="Proteomes" id="UP000050761"/>
    </source>
</evidence>
<gene>
    <name evidence="1" type="ORF">HPBE_LOCUS19608</name>
</gene>
<sequence length="67" mass="7256">MKKGTQRCARYINVASEEVYAKGLYRVSRQHPENSMSLPPNAAIVVEAAAQTSCRIAAGRKGPRGLP</sequence>
<dbReference type="Proteomes" id="UP000050761">
    <property type="component" value="Unassembled WGS sequence"/>
</dbReference>
<keyword evidence="2" id="KW-1185">Reference proteome</keyword>